<feature type="region of interest" description="Disordered" evidence="1">
    <location>
        <begin position="733"/>
        <end position="754"/>
    </location>
</feature>
<reference evidence="6 7" key="1">
    <citation type="submission" date="2018-08" db="EMBL/GenBank/DDBJ databases">
        <title>Comamonas testosteroni strain SWCO2.</title>
        <authorList>
            <person name="Jiang N."/>
            <person name="Zhang X.Z."/>
        </authorList>
    </citation>
    <scope>NUCLEOTIDE SEQUENCE [LARGE SCALE GENOMIC DNA]</scope>
    <source>
        <strain evidence="6 7">SWCO2</strain>
    </source>
</reference>
<gene>
    <name evidence="6" type="ORF">DZC30_21705</name>
</gene>
<feature type="domain" description="KfrB" evidence="3">
    <location>
        <begin position="686"/>
        <end position="741"/>
    </location>
</feature>
<dbReference type="InterPro" id="IPR049751">
    <property type="entry name" value="TraI/MobA_relaxases"/>
</dbReference>
<evidence type="ECO:0000259" key="4">
    <source>
        <dbReference type="Pfam" id="PF18821"/>
    </source>
</evidence>
<dbReference type="EMBL" id="QURR01000049">
    <property type="protein sequence ID" value="RGE39509.1"/>
    <property type="molecule type" value="Genomic_DNA"/>
</dbReference>
<feature type="domain" description="MobA/VirD2-like nuclease" evidence="2">
    <location>
        <begin position="112"/>
        <end position="226"/>
    </location>
</feature>
<dbReference type="Pfam" id="PF22863">
    <property type="entry name" value="TraI_middle"/>
    <property type="match status" value="1"/>
</dbReference>
<dbReference type="InterPro" id="IPR054462">
    <property type="entry name" value="TraI_M"/>
</dbReference>
<dbReference type="OrthoDB" id="279005at2"/>
<feature type="compositionally biased region" description="Basic and acidic residues" evidence="1">
    <location>
        <begin position="368"/>
        <end position="388"/>
    </location>
</feature>
<feature type="region of interest" description="Disordered" evidence="1">
    <location>
        <begin position="70"/>
        <end position="109"/>
    </location>
</feature>
<accession>A0A373F7S8</accession>
<comment type="caution">
    <text evidence="6">The sequence shown here is derived from an EMBL/GenBank/DDBJ whole genome shotgun (WGS) entry which is preliminary data.</text>
</comment>
<proteinExistence type="predicted"/>
<feature type="domain" description="TraI-like middle" evidence="5">
    <location>
        <begin position="259"/>
        <end position="353"/>
    </location>
</feature>
<dbReference type="AlphaFoldDB" id="A0A373F7S8"/>
<feature type="domain" description="Large polyvalent protein-associated" evidence="4">
    <location>
        <begin position="547"/>
        <end position="639"/>
    </location>
</feature>
<dbReference type="Pfam" id="PF18821">
    <property type="entry name" value="LPD7"/>
    <property type="match status" value="1"/>
</dbReference>
<evidence type="ECO:0000313" key="7">
    <source>
        <dbReference type="Proteomes" id="UP000261948"/>
    </source>
</evidence>
<dbReference type="InterPro" id="IPR040782">
    <property type="entry name" value="KfrB"/>
</dbReference>
<protein>
    <submittedName>
        <fullName evidence="6">Relaxase</fullName>
    </submittedName>
</protein>
<dbReference type="NCBIfam" id="NF041893">
    <property type="entry name" value="TraI_MobP_relax"/>
    <property type="match status" value="1"/>
</dbReference>
<dbReference type="InterPro" id="IPR040677">
    <property type="entry name" value="LPD7"/>
</dbReference>
<keyword evidence="7" id="KW-1185">Reference proteome</keyword>
<evidence type="ECO:0000313" key="6">
    <source>
        <dbReference type="EMBL" id="RGE39509.1"/>
    </source>
</evidence>
<name>A0A373F7S8_COMTE</name>
<dbReference type="Pfam" id="PF03432">
    <property type="entry name" value="Relaxase"/>
    <property type="match status" value="1"/>
</dbReference>
<feature type="region of interest" description="Disordered" evidence="1">
    <location>
        <begin position="357"/>
        <end position="388"/>
    </location>
</feature>
<evidence type="ECO:0000256" key="1">
    <source>
        <dbReference type="SAM" id="MobiDB-lite"/>
    </source>
</evidence>
<evidence type="ECO:0000259" key="5">
    <source>
        <dbReference type="Pfam" id="PF22863"/>
    </source>
</evidence>
<feature type="compositionally biased region" description="Basic and acidic residues" evidence="1">
    <location>
        <begin position="74"/>
        <end position="87"/>
    </location>
</feature>
<organism evidence="6 7">
    <name type="scientific">Comamonas testosteroni</name>
    <name type="common">Pseudomonas testosteroni</name>
    <dbReference type="NCBI Taxonomy" id="285"/>
    <lineage>
        <taxon>Bacteria</taxon>
        <taxon>Pseudomonadati</taxon>
        <taxon>Pseudomonadota</taxon>
        <taxon>Betaproteobacteria</taxon>
        <taxon>Burkholderiales</taxon>
        <taxon>Comamonadaceae</taxon>
        <taxon>Comamonas</taxon>
    </lineage>
</organism>
<sequence length="754" mass="83551">MALFRVFGKRNDGRSSFAKLVSYVARGDEKEGHTKGREGHKATAPLIDSELYKDMPPHLYGELVSLSDAPTLGDAEHGQERPAKPAEKTLGGMQSLSMGKRPQGQQAAKVPIETNCLDIETAAHEMRAVAAMNGRVKDPVYHCMVSLPTKEKLTAAAMFEIARETIKAIGFEGHQYVAAIHDDTNNQHIHIGVNRVHPETYKAVYPNRDHYKGAKAMRELELRFGLSHDRGAYAVFERDGKTVVDWASKDPNSKEKAPAKARDMEVHGRESLFSYARAEPRKAVSELLKSNAPTWAELHQVMGRYGLELRTKGQGFAVYDKANQEQTPIKASDMHEAMSKARLEKALGPFEPAPQIEQQAEQTYNPERAPKRDPAKRAQRAEERADQRRQLRELYDEGKKPLVQETAKQVQALKESIAQRAKDITTSAQAERKAIYTADEAPATKKARLSLLAAETAKQRAELRAAAKRERAAIPKVQPFREWVADQAEAGHPAAISQVRGYLYADKRKLQKWKQADELRATMPGIKGPGPVDMEQDGQLWGIASMTYQVNRQTGDVRYQIAGREAFTDYGKRLTFDGQASTNEAAILAGLQVAQAKFGQALELTGTDEFKRRVAEVAAKQGLRVTFTDPAIEQYRQQLTRPQPQPERAATAEDMARSKREADQLARQHIGQAGKIQVLTEGATARGEIVGETAQHLVQRVSPTLAVTHEKARFAHLPAGQRPKPGQHLAISYADSKGKTVPIQPPARGKGLTR</sequence>
<evidence type="ECO:0000259" key="2">
    <source>
        <dbReference type="Pfam" id="PF03432"/>
    </source>
</evidence>
<dbReference type="InterPro" id="IPR005094">
    <property type="entry name" value="Endonuclease_MobA/VirD2"/>
</dbReference>
<dbReference type="Proteomes" id="UP000261948">
    <property type="component" value="Unassembled WGS sequence"/>
</dbReference>
<evidence type="ECO:0000259" key="3">
    <source>
        <dbReference type="Pfam" id="PF18790"/>
    </source>
</evidence>
<dbReference type="Pfam" id="PF18790">
    <property type="entry name" value="KfrB"/>
    <property type="match status" value="1"/>
</dbReference>